<organism evidence="3 4">
    <name type="scientific">Komagataella phaffii (strain ATCC 76273 / CBS 7435 / CECT 11047 / NRRL Y-11430 / Wegner 21-1)</name>
    <name type="common">Yeast</name>
    <name type="synonym">Pichia pastoris</name>
    <dbReference type="NCBI Taxonomy" id="981350"/>
    <lineage>
        <taxon>Eukaryota</taxon>
        <taxon>Fungi</taxon>
        <taxon>Dikarya</taxon>
        <taxon>Ascomycota</taxon>
        <taxon>Saccharomycotina</taxon>
        <taxon>Pichiomycetes</taxon>
        <taxon>Pichiales</taxon>
        <taxon>Pichiaceae</taxon>
        <taxon>Komagataella</taxon>
    </lineage>
</organism>
<dbReference type="Gene3D" id="3.60.21.10">
    <property type="match status" value="1"/>
</dbReference>
<dbReference type="PANTHER" id="PTHR32440:SF0">
    <property type="entry name" value="PHOSPHATASE DCR2-RELATED"/>
    <property type="match status" value="1"/>
</dbReference>
<reference evidence="3 4" key="1">
    <citation type="journal article" date="2011" name="J. Biotechnol.">
        <title>High-quality genome sequence of Pichia pastoris CBS7435.</title>
        <authorList>
            <person name="Kuberl A."/>
            <person name="Schneider J."/>
            <person name="Thallinger G.G."/>
            <person name="Anderl I."/>
            <person name="Wibberg D."/>
            <person name="Hajek T."/>
            <person name="Jaenicke S."/>
            <person name="Brinkrolf K."/>
            <person name="Goesmann A."/>
            <person name="Szczepanowski R."/>
            <person name="Puhler A."/>
            <person name="Schwab H."/>
            <person name="Glieder A."/>
            <person name="Pichler H."/>
        </authorList>
    </citation>
    <scope>NUCLEOTIDE SEQUENCE [LARGE SCALE GENOMIC DNA]</scope>
    <source>
        <strain evidence="4">ATCC 76273 / CBS 7435 / CECT 11047 / NRRL Y-11430 / Wegner 21-1</strain>
    </source>
</reference>
<evidence type="ECO:0000313" key="3">
    <source>
        <dbReference type="EMBL" id="SCV12152.1"/>
    </source>
</evidence>
<dbReference type="GO" id="GO:0005737">
    <property type="term" value="C:cytoplasm"/>
    <property type="evidence" value="ECO:0007669"/>
    <property type="project" value="TreeGrafter"/>
</dbReference>
<proteinExistence type="predicted"/>
<evidence type="ECO:0000256" key="1">
    <source>
        <dbReference type="SAM" id="Phobius"/>
    </source>
</evidence>
<keyword evidence="4" id="KW-1185">Reference proteome</keyword>
<accession>A0A1G4KQ64</accession>
<dbReference type="Pfam" id="PF00149">
    <property type="entry name" value="Metallophos"/>
    <property type="match status" value="1"/>
</dbReference>
<gene>
    <name evidence="3" type="primary">DCR2</name>
    <name evidence="3" type="ordered locus">PP7435_Chr3-0063</name>
</gene>
<reference evidence="3 4" key="2">
    <citation type="journal article" date="2016" name="FEMS Yeast Res.">
        <title>Curation of the genome annotation of Pichia pastoris (Komagataella phaffii) CBS7435 from gene level to protein function.</title>
        <authorList>
            <person name="Valli M."/>
            <person name="Tatto N.E."/>
            <person name="Peymann A."/>
            <person name="Gruber C."/>
            <person name="Landes N."/>
            <person name="Ekker H."/>
            <person name="Thallinger G.G."/>
            <person name="Mattanovich D."/>
            <person name="Gasser B."/>
            <person name="Graf A.B."/>
        </authorList>
    </citation>
    <scope>GENOME REANNOTATION</scope>
    <source>
        <strain evidence="3 4">ATCC 76273 / CBS 7435 / CECT 11047 / NRRL Y-11430 / Wegner 21-1</strain>
    </source>
</reference>
<feature type="transmembrane region" description="Helical" evidence="1">
    <location>
        <begin position="12"/>
        <end position="34"/>
    </location>
</feature>
<keyword evidence="1" id="KW-1133">Transmembrane helix</keyword>
<evidence type="ECO:0000259" key="2">
    <source>
        <dbReference type="Pfam" id="PF00149"/>
    </source>
</evidence>
<feature type="domain" description="Calcineurin-like phosphoesterase" evidence="2">
    <location>
        <begin position="251"/>
        <end position="498"/>
    </location>
</feature>
<name>A0A1G4KQ64_KOMPC</name>
<dbReference type="InterPro" id="IPR029052">
    <property type="entry name" value="Metallo-depent_PP-like"/>
</dbReference>
<dbReference type="InterPro" id="IPR004843">
    <property type="entry name" value="Calcineurin-like_PHP"/>
</dbReference>
<dbReference type="EMBL" id="FR839630">
    <property type="protein sequence ID" value="SCV12152.1"/>
    <property type="molecule type" value="Genomic_DNA"/>
</dbReference>
<dbReference type="Proteomes" id="UP000006853">
    <property type="component" value="Chromosome 3"/>
</dbReference>
<dbReference type="AlphaFoldDB" id="A0A1G4KQ64"/>
<dbReference type="PANTHER" id="PTHR32440">
    <property type="entry name" value="PHOSPHATASE DCR2-RELATED-RELATED"/>
    <property type="match status" value="1"/>
</dbReference>
<sequence length="580" mass="66160">MSILPKRWVRQLIYILLLLPTVLVGIDVLFLRLFPNSVHFVLPVNRHKAVITQLAFRECYSSVFCQPKPGFMRLEKDLFLNKNWIGQIFVEYQQSSWNDLTGDQLVVLDLAVSNIEEDSKVAGNGMNLYPIRILNDLQGISGRKFISKIVGDDGKEEEVVYKIPSAKQIKEKGWEKLDYGLWVKYGPFDEFQALTDIDVLYGFEAKEVRHKWIKLPNPLLLNRVPVFLSFRRKGEKQSSKPKLKINSQGKFKILQVADLHFSTLNGTCQDPEPPLKPNESCFADARTLRFLNKVLDIENPDLVVLTGDQIYGDRAPDSQTAMFKALEPFISRKIPYALILGNHDDEGSLSRDQLMEIVEQLPYSLSEKGPAEIDGVGNFYVPVYGSRSSNVAMSLYFLDTHKYSKQKKVYPGYDWIKENQLEWLSKAHIPYLEDIENYSHIHLSMGFFHIPLPEYRDFHEKHVGSYKEGVMAPTFNSHARNVFGKLGVGVISVGHDHCNDYCLFDEENEEGDKTGNMWLCYGGAAGEGGYGGYGGTTRRLRLFSVDSQSNDISTWKRLESSPDDIFDKQILVKNGVTVWE</sequence>
<keyword evidence="1" id="KW-0472">Membrane</keyword>
<keyword evidence="1" id="KW-0812">Transmembrane</keyword>
<dbReference type="GO" id="GO:0004721">
    <property type="term" value="F:phosphoprotein phosphatase activity"/>
    <property type="evidence" value="ECO:0007669"/>
    <property type="project" value="TreeGrafter"/>
</dbReference>
<dbReference type="CDD" id="cd07383">
    <property type="entry name" value="MPP_Dcr2"/>
    <property type="match status" value="1"/>
</dbReference>
<evidence type="ECO:0000313" key="4">
    <source>
        <dbReference type="Proteomes" id="UP000006853"/>
    </source>
</evidence>
<protein>
    <submittedName>
        <fullName evidence="3">Phosphoesterase</fullName>
    </submittedName>
</protein>
<dbReference type="SUPFAM" id="SSF56300">
    <property type="entry name" value="Metallo-dependent phosphatases"/>
    <property type="match status" value="1"/>
</dbReference>